<dbReference type="Ensembl" id="ENSCHIT00010058291.1">
    <property type="protein sequence ID" value="ENSCHIP00010041876.1"/>
    <property type="gene ID" value="ENSCHIG00010030620.1"/>
</dbReference>
<reference evidence="5" key="2">
    <citation type="submission" date="2025-08" db="UniProtKB">
        <authorList>
            <consortium name="Ensembl"/>
        </authorList>
    </citation>
    <scope>IDENTIFICATION</scope>
</reference>
<keyword evidence="1" id="KW-0217">Developmental protein</keyword>
<evidence type="ECO:0000256" key="2">
    <source>
        <dbReference type="ARBA" id="ARBA00022553"/>
    </source>
</evidence>
<accession>A0A8C2SEQ8</accession>
<feature type="region of interest" description="Disordered" evidence="3">
    <location>
        <begin position="1"/>
        <end position="29"/>
    </location>
</feature>
<evidence type="ECO:0000259" key="4">
    <source>
        <dbReference type="Pfam" id="PF00640"/>
    </source>
</evidence>
<evidence type="ECO:0000313" key="5">
    <source>
        <dbReference type="Ensembl" id="ENSCHIP00010041876.1"/>
    </source>
</evidence>
<evidence type="ECO:0000256" key="3">
    <source>
        <dbReference type="SAM" id="MobiDB-lite"/>
    </source>
</evidence>
<dbReference type="Gene3D" id="2.30.29.30">
    <property type="entry name" value="Pleckstrin-homology domain (PH domain)/Phosphotyrosine-binding domain (PTB)"/>
    <property type="match status" value="1"/>
</dbReference>
<dbReference type="InterPro" id="IPR006020">
    <property type="entry name" value="PTB/PI_dom"/>
</dbReference>
<protein>
    <recommendedName>
        <fullName evidence="4">PID domain-containing protein</fullName>
    </recommendedName>
</protein>
<proteinExistence type="predicted"/>
<dbReference type="InterPro" id="IPR011993">
    <property type="entry name" value="PH-like_dom_sf"/>
</dbReference>
<organism evidence="5">
    <name type="scientific">Capra hircus</name>
    <name type="common">Goat</name>
    <dbReference type="NCBI Taxonomy" id="9925"/>
    <lineage>
        <taxon>Eukaryota</taxon>
        <taxon>Metazoa</taxon>
        <taxon>Chordata</taxon>
        <taxon>Craniata</taxon>
        <taxon>Vertebrata</taxon>
        <taxon>Euteleostomi</taxon>
        <taxon>Mammalia</taxon>
        <taxon>Eutheria</taxon>
        <taxon>Laurasiatheria</taxon>
        <taxon>Artiodactyla</taxon>
        <taxon>Ruminantia</taxon>
        <taxon>Pecora</taxon>
        <taxon>Bovidae</taxon>
        <taxon>Caprinae</taxon>
        <taxon>Capra</taxon>
    </lineage>
</organism>
<dbReference type="GO" id="GO:0050769">
    <property type="term" value="P:positive regulation of neurogenesis"/>
    <property type="evidence" value="ECO:0007669"/>
    <property type="project" value="TreeGrafter"/>
</dbReference>
<sequence length="101" mass="11412">MNKLRQSLRRRKPAYVPEASRPHQWQADEDAVRKGTCSFPVRYLGHVEVEESRGMHVCEDAVKKLKAVSEGLEWGGSKVRAEEAALPTPSVCLHFRWVGSP</sequence>
<dbReference type="GO" id="GO:0005737">
    <property type="term" value="C:cytoplasm"/>
    <property type="evidence" value="ECO:0007669"/>
    <property type="project" value="TreeGrafter"/>
</dbReference>
<dbReference type="PANTHER" id="PTHR47368:SF4">
    <property type="entry name" value="NUMB-LIKE PROTEIN"/>
    <property type="match status" value="1"/>
</dbReference>
<dbReference type="SUPFAM" id="SSF50729">
    <property type="entry name" value="PH domain-like"/>
    <property type="match status" value="1"/>
</dbReference>
<keyword evidence="2" id="KW-0597">Phosphoprotein</keyword>
<name>A0A8C2SEQ8_CAPHI</name>
<evidence type="ECO:0000256" key="1">
    <source>
        <dbReference type="ARBA" id="ARBA00022473"/>
    </source>
</evidence>
<dbReference type="AlphaFoldDB" id="A0A8C2SEQ8"/>
<dbReference type="Pfam" id="PF00640">
    <property type="entry name" value="PID"/>
    <property type="match status" value="1"/>
</dbReference>
<reference evidence="5" key="1">
    <citation type="submission" date="2019-03" db="EMBL/GenBank/DDBJ databases">
        <title>Genome sequencing and reference-guided assembly of Black Bengal Goat (Capra hircus).</title>
        <authorList>
            <person name="Siddiki A.Z."/>
            <person name="Baten A."/>
            <person name="Billah M."/>
            <person name="Alam M.A.U."/>
            <person name="Shawrob K.S.M."/>
            <person name="Saha S."/>
            <person name="Chowdhury M."/>
            <person name="Rahman A.H."/>
            <person name="Stear M."/>
            <person name="Miah G."/>
            <person name="Das G.B."/>
            <person name="Hossain M.M."/>
            <person name="Kumkum M."/>
            <person name="Islam M.S."/>
            <person name="Mollah A.M."/>
            <person name="Ahsan A."/>
            <person name="Tusar F."/>
            <person name="Khan M.K.I."/>
        </authorList>
    </citation>
    <scope>NUCLEOTIDE SEQUENCE [LARGE SCALE GENOMIC DNA]</scope>
</reference>
<dbReference type="PANTHER" id="PTHR47368">
    <property type="entry name" value="NUMB"/>
    <property type="match status" value="1"/>
</dbReference>
<dbReference type="InterPro" id="IPR016698">
    <property type="entry name" value="Numb/numb-like"/>
</dbReference>
<feature type="compositionally biased region" description="Basic residues" evidence="3">
    <location>
        <begin position="1"/>
        <end position="13"/>
    </location>
</feature>
<feature type="domain" description="PID" evidence="4">
    <location>
        <begin position="39"/>
        <end position="68"/>
    </location>
</feature>